<dbReference type="InterPro" id="IPR019887">
    <property type="entry name" value="Tscrpt_reg_AsnC/Lrp_C"/>
</dbReference>
<dbReference type="InterPro" id="IPR000485">
    <property type="entry name" value="AsnC-type_HTH_dom"/>
</dbReference>
<proteinExistence type="predicted"/>
<dbReference type="InterPro" id="IPR036390">
    <property type="entry name" value="WH_DNA-bd_sf"/>
</dbReference>
<evidence type="ECO:0000313" key="6">
    <source>
        <dbReference type="Proteomes" id="UP000006859"/>
    </source>
</evidence>
<name>E0SF85_DICD3</name>
<dbReference type="PANTHER" id="PTHR30154">
    <property type="entry name" value="LEUCINE-RESPONSIVE REGULATORY PROTEIN"/>
    <property type="match status" value="1"/>
</dbReference>
<dbReference type="STRING" id="198628.Dda3937_03450"/>
<dbReference type="PRINTS" id="PR00033">
    <property type="entry name" value="HTHASNC"/>
</dbReference>
<evidence type="ECO:0000256" key="3">
    <source>
        <dbReference type="ARBA" id="ARBA00023163"/>
    </source>
</evidence>
<dbReference type="HOGENOM" id="CLU_091233_0_3_6"/>
<dbReference type="Gene3D" id="3.30.70.920">
    <property type="match status" value="1"/>
</dbReference>
<dbReference type="InterPro" id="IPR036388">
    <property type="entry name" value="WH-like_DNA-bd_sf"/>
</dbReference>
<dbReference type="GO" id="GO:0043565">
    <property type="term" value="F:sequence-specific DNA binding"/>
    <property type="evidence" value="ECO:0007669"/>
    <property type="project" value="InterPro"/>
</dbReference>
<gene>
    <name evidence="5" type="ordered locus">Dda3937_03450</name>
</gene>
<evidence type="ECO:0000256" key="2">
    <source>
        <dbReference type="ARBA" id="ARBA00023125"/>
    </source>
</evidence>
<keyword evidence="2" id="KW-0238">DNA-binding</keyword>
<keyword evidence="3" id="KW-0804">Transcription</keyword>
<accession>E0SF85</accession>
<dbReference type="GO" id="GO:0043200">
    <property type="term" value="P:response to amino acid"/>
    <property type="evidence" value="ECO:0007669"/>
    <property type="project" value="TreeGrafter"/>
</dbReference>
<dbReference type="SUPFAM" id="SSF46785">
    <property type="entry name" value="Winged helix' DNA-binding domain"/>
    <property type="match status" value="1"/>
</dbReference>
<sequence>MYFWQGRAMYNIDDFDLKILTLLQANGRLTNQELSDLVGLSASQCSRRRIALEQAQLILGYHARLAPDAVGLEVMGLIEVRLINHTQECVDSFHQMLGEVDAIIDAYKTTGDADYMLKVAVADLHGLSALISQILARNKSVAHLKTSVVLNRLKENGLMAPATVLP</sequence>
<dbReference type="Pfam" id="PF13404">
    <property type="entry name" value="HTH_AsnC-type"/>
    <property type="match status" value="1"/>
</dbReference>
<dbReference type="InterPro" id="IPR011008">
    <property type="entry name" value="Dimeric_a/b-barrel"/>
</dbReference>
<evidence type="ECO:0000256" key="1">
    <source>
        <dbReference type="ARBA" id="ARBA00023015"/>
    </source>
</evidence>
<dbReference type="InterPro" id="IPR019888">
    <property type="entry name" value="Tscrpt_reg_AsnC-like"/>
</dbReference>
<dbReference type="GO" id="GO:0005829">
    <property type="term" value="C:cytosol"/>
    <property type="evidence" value="ECO:0007669"/>
    <property type="project" value="TreeGrafter"/>
</dbReference>
<evidence type="ECO:0000259" key="4">
    <source>
        <dbReference type="PROSITE" id="PS50956"/>
    </source>
</evidence>
<dbReference type="Pfam" id="PF01037">
    <property type="entry name" value="AsnC_trans_reg"/>
    <property type="match status" value="1"/>
</dbReference>
<dbReference type="PANTHER" id="PTHR30154:SF46">
    <property type="entry name" value="TRANSCRIPTIONAL REGULATORY PROTEIN"/>
    <property type="match status" value="1"/>
</dbReference>
<dbReference type="KEGG" id="ddd:Dda3937_03450"/>
<dbReference type="PROSITE" id="PS50956">
    <property type="entry name" value="HTH_ASNC_2"/>
    <property type="match status" value="1"/>
</dbReference>
<dbReference type="Proteomes" id="UP000006859">
    <property type="component" value="Chromosome"/>
</dbReference>
<keyword evidence="1" id="KW-0805">Transcription regulation</keyword>
<dbReference type="SUPFAM" id="SSF54909">
    <property type="entry name" value="Dimeric alpha+beta barrel"/>
    <property type="match status" value="1"/>
</dbReference>
<reference evidence="5 6" key="1">
    <citation type="journal article" date="2011" name="J. Bacteriol.">
        <title>Genome sequence of the plant-pathogenic bacterium Dickeya dadantii 3937.</title>
        <authorList>
            <person name="Glasner J.D."/>
            <person name="Yang C.H."/>
            <person name="Reverchon S."/>
            <person name="Hugouvieux-Cotte-Pattat N."/>
            <person name="Condemine G."/>
            <person name="Bohin J.P."/>
            <person name="Van Gijsegem F."/>
            <person name="Yang S."/>
            <person name="Franza T."/>
            <person name="Expert D."/>
            <person name="Plunkett G. III"/>
            <person name="San Francisco M.J."/>
            <person name="Charkowski A.O."/>
            <person name="Py B."/>
            <person name="Bell K."/>
            <person name="Rauscher L."/>
            <person name="Rodriguez-Palenzuela P."/>
            <person name="Toussaint A."/>
            <person name="Holeva M.C."/>
            <person name="He S.Y."/>
            <person name="Douet V."/>
            <person name="Boccara M."/>
            <person name="Blanco C."/>
            <person name="Toth I."/>
            <person name="Anderson B.D."/>
            <person name="Biehl B.S."/>
            <person name="Mau B."/>
            <person name="Flynn S.M."/>
            <person name="Barras F."/>
            <person name="Lindeberg M."/>
            <person name="Birch P.R."/>
            <person name="Tsuyumu S."/>
            <person name="Shi X."/>
            <person name="Hibbing M."/>
            <person name="Yap M.N."/>
            <person name="Carpentier M."/>
            <person name="Dassa E."/>
            <person name="Umehara M."/>
            <person name="Kim J.F."/>
            <person name="Rusch M."/>
            <person name="Soni P."/>
            <person name="Mayhew G.F."/>
            <person name="Fouts D.E."/>
            <person name="Gill S.R."/>
            <person name="Blattner F.R."/>
            <person name="Keen N.T."/>
            <person name="Perna N.T."/>
        </authorList>
    </citation>
    <scope>NUCLEOTIDE SEQUENCE [LARGE SCALE GENOMIC DNA]</scope>
    <source>
        <strain evidence="5 6">3937</strain>
    </source>
</reference>
<dbReference type="AlphaFoldDB" id="E0SF85"/>
<keyword evidence="6" id="KW-1185">Reference proteome</keyword>
<dbReference type="Gene3D" id="1.10.10.10">
    <property type="entry name" value="Winged helix-like DNA-binding domain superfamily/Winged helix DNA-binding domain"/>
    <property type="match status" value="1"/>
</dbReference>
<dbReference type="eggNOG" id="COG1522">
    <property type="taxonomic scope" value="Bacteria"/>
</dbReference>
<protein>
    <submittedName>
        <fullName evidence="5">Transcriptional regulator, AsnC family</fullName>
    </submittedName>
</protein>
<organism evidence="5 6">
    <name type="scientific">Dickeya dadantii (strain 3937)</name>
    <name type="common">Erwinia chrysanthemi (strain 3937)</name>
    <dbReference type="NCBI Taxonomy" id="198628"/>
    <lineage>
        <taxon>Bacteria</taxon>
        <taxon>Pseudomonadati</taxon>
        <taxon>Pseudomonadota</taxon>
        <taxon>Gammaproteobacteria</taxon>
        <taxon>Enterobacterales</taxon>
        <taxon>Pectobacteriaceae</taxon>
        <taxon>Dickeya</taxon>
    </lineage>
</organism>
<evidence type="ECO:0000313" key="5">
    <source>
        <dbReference type="EMBL" id="ADM99937.1"/>
    </source>
</evidence>
<feature type="domain" description="HTH asnC-type" evidence="4">
    <location>
        <begin position="12"/>
        <end position="73"/>
    </location>
</feature>
<dbReference type="EMBL" id="CP002038">
    <property type="protein sequence ID" value="ADM99937.1"/>
    <property type="molecule type" value="Genomic_DNA"/>
</dbReference>
<dbReference type="SMART" id="SM00344">
    <property type="entry name" value="HTH_ASNC"/>
    <property type="match status" value="1"/>
</dbReference>